<protein>
    <submittedName>
        <fullName evidence="3">LysM domain-containing protein</fullName>
    </submittedName>
    <submittedName>
        <fullName evidence="2">Peptidoglycan-binding lysin domain-containing protein</fullName>
    </submittedName>
</protein>
<evidence type="ECO:0000313" key="5">
    <source>
        <dbReference type="Proteomes" id="UP000323392"/>
    </source>
</evidence>
<dbReference type="PATRIC" id="fig|1121328.3.peg.1388"/>
<dbReference type="EMBL" id="LSFY01000001">
    <property type="protein sequence ID" value="KXZ40304.1"/>
    <property type="molecule type" value="Genomic_DNA"/>
</dbReference>
<gene>
    <name evidence="2" type="ORF">JWYL7_1379</name>
    <name evidence="3" type="ORF">SAMN05661008_00142</name>
</gene>
<evidence type="ECO:0000259" key="1">
    <source>
        <dbReference type="PROSITE" id="PS51782"/>
    </source>
</evidence>
<comment type="caution">
    <text evidence="2">The sequence shown here is derived from an EMBL/GenBank/DDBJ whole genome shotgun (WGS) entry which is preliminary data.</text>
</comment>
<dbReference type="SUPFAM" id="SSF54106">
    <property type="entry name" value="LysM domain"/>
    <property type="match status" value="2"/>
</dbReference>
<dbReference type="OrthoDB" id="9800780at2"/>
<evidence type="ECO:0000313" key="2">
    <source>
        <dbReference type="EMBL" id="KXZ40304.1"/>
    </source>
</evidence>
<dbReference type="Proteomes" id="UP000092605">
    <property type="component" value="Unassembled WGS sequence"/>
</dbReference>
<dbReference type="PROSITE" id="PS51782">
    <property type="entry name" value="LYSM"/>
    <property type="match status" value="2"/>
</dbReference>
<dbReference type="RefSeq" id="WP_066070938.1">
    <property type="nucleotide sequence ID" value="NZ_FRBG01000001.1"/>
</dbReference>
<dbReference type="PANTHER" id="PTHR33734">
    <property type="entry name" value="LYSM DOMAIN-CONTAINING GPI-ANCHORED PROTEIN 2"/>
    <property type="match status" value="1"/>
</dbReference>
<dbReference type="InterPro" id="IPR036779">
    <property type="entry name" value="LysM_dom_sf"/>
</dbReference>
<dbReference type="InterPro" id="IPR018392">
    <property type="entry name" value="LysM"/>
</dbReference>
<reference evidence="2 4" key="1">
    <citation type="submission" date="2016-02" db="EMBL/GenBank/DDBJ databases">
        <title>Draft genome sequence for Clostridium paradoxum JW-YL-7.</title>
        <authorList>
            <person name="Utturkar S.M."/>
            <person name="Lancaster A."/>
            <person name="Poole F.L."/>
            <person name="Adams M.W."/>
            <person name="Brown S.D."/>
        </authorList>
    </citation>
    <scope>NUCLEOTIDE SEQUENCE [LARGE SCALE GENOMIC DNA]</scope>
    <source>
        <strain evidence="2 4">JW-YL-7</strain>
    </source>
</reference>
<sequence length="295" mass="33417">MLYYVQRGDTLSKIATKFNTSTEKIKEANVICNPNFLYQGQVLIIPKEDIILPKSQGQGPYYVVQPGDTLSCLSKEFNLPITTIAFVNRLANPNIIFAGSELLMGDYIMNPNNLKKLWEDTALSCDEITEEDIHNIYYKGSFIWESLGYSAIPYLLNLIQNPCKTVILYSMISLGRIAPSNSNVINVLLELAQSTDETISTLSRIVLRRIELARSNRRIHIILNNTRAYTEPSLESSSFILPESSEIMSLNWAIPSPTGEKNEAGEVLLYDRIFIFNTGTEEFIPRNKFNEINMI</sequence>
<organism evidence="2 4">
    <name type="scientific">Alkalithermobacter thermoalcaliphilus JW-YL-7 = DSM 7308</name>
    <dbReference type="NCBI Taxonomy" id="1121328"/>
    <lineage>
        <taxon>Bacteria</taxon>
        <taxon>Bacillati</taxon>
        <taxon>Bacillota</taxon>
        <taxon>Clostridia</taxon>
        <taxon>Peptostreptococcales</taxon>
        <taxon>Tepidibacteraceae</taxon>
        <taxon>Alkalithermobacter</taxon>
    </lineage>
</organism>
<keyword evidence="5" id="KW-1185">Reference proteome</keyword>
<dbReference type="PANTHER" id="PTHR33734:SF22">
    <property type="entry name" value="MEMBRANE-BOUND LYTIC MUREIN TRANSGLYCOSYLASE D"/>
    <property type="match status" value="1"/>
</dbReference>
<dbReference type="SMART" id="SM00257">
    <property type="entry name" value="LysM"/>
    <property type="match status" value="2"/>
</dbReference>
<name>A0A150FRS1_CLOPD</name>
<dbReference type="Gene3D" id="3.10.350.10">
    <property type="entry name" value="LysM domain"/>
    <property type="match status" value="2"/>
</dbReference>
<dbReference type="Pfam" id="PF01476">
    <property type="entry name" value="LysM"/>
    <property type="match status" value="2"/>
</dbReference>
<accession>A0A150FRS1</accession>
<dbReference type="Proteomes" id="UP000323392">
    <property type="component" value="Unassembled WGS sequence"/>
</dbReference>
<dbReference type="AlphaFoldDB" id="A0A150FRS1"/>
<reference evidence="3 5" key="2">
    <citation type="submission" date="2016-11" db="EMBL/GenBank/DDBJ databases">
        <authorList>
            <person name="Varghese N."/>
            <person name="Submissions S."/>
        </authorList>
    </citation>
    <scope>NUCLEOTIDE SEQUENCE [LARGE SCALE GENOMIC DNA]</scope>
    <source>
        <strain evidence="3 5">DSM 7308</strain>
    </source>
</reference>
<dbReference type="CDD" id="cd00118">
    <property type="entry name" value="LysM"/>
    <property type="match status" value="2"/>
</dbReference>
<dbReference type="STRING" id="1121328.JWYL7_1379"/>
<feature type="domain" description="LysM" evidence="1">
    <location>
        <begin position="60"/>
        <end position="104"/>
    </location>
</feature>
<evidence type="ECO:0000313" key="4">
    <source>
        <dbReference type="Proteomes" id="UP000092605"/>
    </source>
</evidence>
<proteinExistence type="predicted"/>
<dbReference type="EMBL" id="FRBG01000001">
    <property type="protein sequence ID" value="SHK38807.1"/>
    <property type="molecule type" value="Genomic_DNA"/>
</dbReference>
<evidence type="ECO:0000313" key="3">
    <source>
        <dbReference type="EMBL" id="SHK38807.1"/>
    </source>
</evidence>
<feature type="domain" description="LysM" evidence="1">
    <location>
        <begin position="1"/>
        <end position="45"/>
    </location>
</feature>